<keyword evidence="6" id="KW-1185">Reference proteome</keyword>
<dbReference type="EMBL" id="WBNM01033582">
    <property type="protein sequence ID" value="NXP79578.1"/>
    <property type="molecule type" value="Genomic_DNA"/>
</dbReference>
<gene>
    <name evidence="5" type="primary">Ervk9_1</name>
    <name evidence="5" type="ORF">RAMSUL_R04011</name>
</gene>
<dbReference type="AlphaFoldDB" id="A0A852CFK5"/>
<dbReference type="SUPFAM" id="SSF51283">
    <property type="entry name" value="dUTPase-like"/>
    <property type="match status" value="1"/>
</dbReference>
<sequence>TGSAGVDVSTAIEITSMDGNVHKIPLDAWGPLGGGLSALLVGCSSTTLQWLFVHVGVIDADFTGQILVMVSTPTPLVTVLKGSCIAQLVPLFSQAPAAQTTIREAHGFESTGSMQIFWAQSISTDRPNMTHTVSMENVNPSNIQISVMADTGADVTITS</sequence>
<dbReference type="CDD" id="cd07557">
    <property type="entry name" value="trimeric_dUTPase"/>
    <property type="match status" value="1"/>
</dbReference>
<keyword evidence="2" id="KW-0064">Aspartyl protease</keyword>
<dbReference type="InterPro" id="IPR051592">
    <property type="entry name" value="HERV-K_Pro_peptidase_A2"/>
</dbReference>
<dbReference type="PANTHER" id="PTHR19422">
    <property type="entry name" value="GAG RETROVIRAL POLYPROTEIN"/>
    <property type="match status" value="1"/>
</dbReference>
<dbReference type="InterPro" id="IPR021109">
    <property type="entry name" value="Peptidase_aspartic_dom_sf"/>
</dbReference>
<dbReference type="Proteomes" id="UP000611227">
    <property type="component" value="Unassembled WGS sequence"/>
</dbReference>
<dbReference type="PANTHER" id="PTHR19422:SF123">
    <property type="entry name" value="RT1 CLASS I, LOCUS CE15"/>
    <property type="match status" value="1"/>
</dbReference>
<name>A0A852CFK5_9PICI</name>
<dbReference type="PROSITE" id="PS50175">
    <property type="entry name" value="ASP_PROT_RETROV"/>
    <property type="match status" value="1"/>
</dbReference>
<comment type="caution">
    <text evidence="5">The sequence shown here is derived from an EMBL/GenBank/DDBJ whole genome shotgun (WGS) entry which is preliminary data.</text>
</comment>
<feature type="domain" description="Peptidase A2" evidence="4">
    <location>
        <begin position="145"/>
        <end position="159"/>
    </location>
</feature>
<keyword evidence="1" id="KW-0645">Protease</keyword>
<dbReference type="InterPro" id="IPR036157">
    <property type="entry name" value="dUTPase-like_sf"/>
</dbReference>
<dbReference type="InterPro" id="IPR001995">
    <property type="entry name" value="Peptidase_A2_cat"/>
</dbReference>
<proteinExistence type="predicted"/>
<protein>
    <submittedName>
        <fullName evidence="5">POK9 protein</fullName>
    </submittedName>
</protein>
<dbReference type="Pfam" id="PF00692">
    <property type="entry name" value="dUTPase"/>
    <property type="match status" value="1"/>
</dbReference>
<evidence type="ECO:0000256" key="2">
    <source>
        <dbReference type="ARBA" id="ARBA00022750"/>
    </source>
</evidence>
<reference evidence="5" key="1">
    <citation type="submission" date="2019-09" db="EMBL/GenBank/DDBJ databases">
        <title>Bird 10,000 Genomes (B10K) Project - Family phase.</title>
        <authorList>
            <person name="Zhang G."/>
        </authorList>
    </citation>
    <scope>NUCLEOTIDE SEQUENCE</scope>
    <source>
        <strain evidence="5">B10K-DU-001-30</strain>
        <tissue evidence="5">Muscle</tissue>
    </source>
</reference>
<dbReference type="Gene3D" id="2.40.70.10">
    <property type="entry name" value="Acid Proteases"/>
    <property type="match status" value="1"/>
</dbReference>
<dbReference type="InterPro" id="IPR001969">
    <property type="entry name" value="Aspartic_peptidase_AS"/>
</dbReference>
<evidence type="ECO:0000259" key="4">
    <source>
        <dbReference type="PROSITE" id="PS50175"/>
    </source>
</evidence>
<dbReference type="InterPro" id="IPR033704">
    <property type="entry name" value="dUTPase_trimeric"/>
</dbReference>
<feature type="non-terminal residue" evidence="5">
    <location>
        <position position="1"/>
    </location>
</feature>
<dbReference type="GO" id="GO:0004190">
    <property type="term" value="F:aspartic-type endopeptidase activity"/>
    <property type="evidence" value="ECO:0007669"/>
    <property type="project" value="UniProtKB-KW"/>
</dbReference>
<accession>A0A852CFK5</accession>
<dbReference type="GO" id="GO:0006508">
    <property type="term" value="P:proteolysis"/>
    <property type="evidence" value="ECO:0007669"/>
    <property type="project" value="UniProtKB-KW"/>
</dbReference>
<feature type="non-terminal residue" evidence="5">
    <location>
        <position position="159"/>
    </location>
</feature>
<dbReference type="PROSITE" id="PS00141">
    <property type="entry name" value="ASP_PROTEASE"/>
    <property type="match status" value="1"/>
</dbReference>
<dbReference type="InterPro" id="IPR029054">
    <property type="entry name" value="dUTPase-like"/>
</dbReference>
<keyword evidence="3" id="KW-0378">Hydrolase</keyword>
<evidence type="ECO:0000313" key="6">
    <source>
        <dbReference type="Proteomes" id="UP000611227"/>
    </source>
</evidence>
<dbReference type="Gene3D" id="2.70.40.10">
    <property type="match status" value="1"/>
</dbReference>
<evidence type="ECO:0000256" key="1">
    <source>
        <dbReference type="ARBA" id="ARBA00022670"/>
    </source>
</evidence>
<evidence type="ECO:0000256" key="3">
    <source>
        <dbReference type="ARBA" id="ARBA00022801"/>
    </source>
</evidence>
<evidence type="ECO:0000313" key="5">
    <source>
        <dbReference type="EMBL" id="NXP79578.1"/>
    </source>
</evidence>
<organism evidence="5 6">
    <name type="scientific">Ramphastos sulfuratus</name>
    <dbReference type="NCBI Taxonomy" id="322582"/>
    <lineage>
        <taxon>Eukaryota</taxon>
        <taxon>Metazoa</taxon>
        <taxon>Chordata</taxon>
        <taxon>Craniata</taxon>
        <taxon>Vertebrata</taxon>
        <taxon>Euteleostomi</taxon>
        <taxon>Archelosauria</taxon>
        <taxon>Archosauria</taxon>
        <taxon>Dinosauria</taxon>
        <taxon>Saurischia</taxon>
        <taxon>Theropoda</taxon>
        <taxon>Coelurosauria</taxon>
        <taxon>Aves</taxon>
        <taxon>Neognathae</taxon>
        <taxon>Neoaves</taxon>
        <taxon>Telluraves</taxon>
        <taxon>Coraciimorphae</taxon>
        <taxon>Piciformes</taxon>
        <taxon>Ramphastidae</taxon>
        <taxon>Ramphastos</taxon>
    </lineage>
</organism>